<dbReference type="SUPFAM" id="SSF159245">
    <property type="entry name" value="AttH-like"/>
    <property type="match status" value="1"/>
</dbReference>
<accession>A0A971M5M7</accession>
<protein>
    <submittedName>
        <fullName evidence="3">Carotenoid 1,2-hydratase</fullName>
    </submittedName>
</protein>
<dbReference type="AlphaFoldDB" id="A0A971M5M7"/>
<dbReference type="Pfam" id="PF07143">
    <property type="entry name" value="CrtC"/>
    <property type="match status" value="1"/>
</dbReference>
<evidence type="ECO:0000256" key="1">
    <source>
        <dbReference type="SAM" id="Phobius"/>
    </source>
</evidence>
<name>A0A971M5M7_9BACT</name>
<dbReference type="EMBL" id="JAAYEE010000179">
    <property type="protein sequence ID" value="NLW35857.1"/>
    <property type="molecule type" value="Genomic_DNA"/>
</dbReference>
<keyword evidence="1" id="KW-0812">Transmembrane</keyword>
<gene>
    <name evidence="3" type="ORF">GXY80_10310</name>
</gene>
<reference evidence="3" key="1">
    <citation type="journal article" date="2020" name="Biotechnol. Biofuels">
        <title>New insights from the biogas microbiome by comprehensive genome-resolved metagenomics of nearly 1600 species originating from multiple anaerobic digesters.</title>
        <authorList>
            <person name="Campanaro S."/>
            <person name="Treu L."/>
            <person name="Rodriguez-R L.M."/>
            <person name="Kovalovszki A."/>
            <person name="Ziels R.M."/>
            <person name="Maus I."/>
            <person name="Zhu X."/>
            <person name="Kougias P.G."/>
            <person name="Basile A."/>
            <person name="Luo G."/>
            <person name="Schluter A."/>
            <person name="Konstantinidis K.T."/>
            <person name="Angelidaki I."/>
        </authorList>
    </citation>
    <scope>NUCLEOTIDE SEQUENCE</scope>
    <source>
        <strain evidence="3">AS06rmzACSIP_7</strain>
    </source>
</reference>
<dbReference type="PANTHER" id="PTHR38591:SF1">
    <property type="entry name" value="BLL1000 PROTEIN"/>
    <property type="match status" value="1"/>
</dbReference>
<evidence type="ECO:0000259" key="2">
    <source>
        <dbReference type="Pfam" id="PF07143"/>
    </source>
</evidence>
<feature type="domain" description="AttH" evidence="2">
    <location>
        <begin position="85"/>
        <end position="258"/>
    </location>
</feature>
<proteinExistence type="predicted"/>
<reference evidence="3" key="2">
    <citation type="submission" date="2020-01" db="EMBL/GenBank/DDBJ databases">
        <authorList>
            <person name="Campanaro S."/>
        </authorList>
    </citation>
    <scope>NUCLEOTIDE SEQUENCE</scope>
    <source>
        <strain evidence="3">AS06rmzACSIP_7</strain>
    </source>
</reference>
<comment type="caution">
    <text evidence="3">The sequence shown here is derived from an EMBL/GenBank/DDBJ whole genome shotgun (WGS) entry which is preliminary data.</text>
</comment>
<evidence type="ECO:0000313" key="4">
    <source>
        <dbReference type="Proteomes" id="UP000777265"/>
    </source>
</evidence>
<dbReference type="Pfam" id="PF17186">
    <property type="entry name" value="Lipocalin_9"/>
    <property type="match status" value="1"/>
</dbReference>
<dbReference type="Gene3D" id="2.40.370.10">
    <property type="entry name" value="AttH-like domain"/>
    <property type="match status" value="2"/>
</dbReference>
<evidence type="ECO:0000313" key="3">
    <source>
        <dbReference type="EMBL" id="NLW35857.1"/>
    </source>
</evidence>
<dbReference type="InterPro" id="IPR010791">
    <property type="entry name" value="AttH_dom"/>
</dbReference>
<sequence>MDNTRAKGGKPLVREKCIAGGKQRLTEKGNRPIVKQVGIIITLTLLWLVLWSVGGVTPAEEWKQAVTPWQWVFPRDHGQHPEYRTEWWYFTGNLSDSQKRRYGYQLTFFRQGVASSPSRPHNPWSIRDIYLAHFALTDVPERRFRHHDRVSRAGPGLAGAHKDSMNVWTLNWSARMKSNAIYLEALQGDVILKLELKPRKPVVFHGEKGRSRKGPHEGQSSYYYSLTDLETTGTVETPRSREAVRVEGISWFDHEFGSNQLTGDQVGWDWFGLHLSDGRDLMVYFLRKSDGSIEAASSGTIIEKDGTTRHLNAVDIRMDVLDRWTSPRSGAKYPSTWRLRIPIARIDITLAPLVADQELTTTASTGITYWEGAVAGHGTSGERDVTVEGYMELTGYAGSLGGVF</sequence>
<dbReference type="InterPro" id="IPR023374">
    <property type="entry name" value="AttH-like_dom_sf"/>
</dbReference>
<keyword evidence="1" id="KW-0472">Membrane</keyword>
<keyword evidence="1" id="KW-1133">Transmembrane helix</keyword>
<organism evidence="3 4">
    <name type="scientific">Syntrophorhabdus aromaticivorans</name>
    <dbReference type="NCBI Taxonomy" id="328301"/>
    <lineage>
        <taxon>Bacteria</taxon>
        <taxon>Pseudomonadati</taxon>
        <taxon>Thermodesulfobacteriota</taxon>
        <taxon>Syntrophorhabdia</taxon>
        <taxon>Syntrophorhabdales</taxon>
        <taxon>Syntrophorhabdaceae</taxon>
        <taxon>Syntrophorhabdus</taxon>
    </lineage>
</organism>
<dbReference type="PANTHER" id="PTHR38591">
    <property type="entry name" value="HYDROLASE"/>
    <property type="match status" value="1"/>
</dbReference>
<feature type="transmembrane region" description="Helical" evidence="1">
    <location>
        <begin position="33"/>
        <end position="54"/>
    </location>
</feature>
<dbReference type="Proteomes" id="UP000777265">
    <property type="component" value="Unassembled WGS sequence"/>
</dbReference>